<dbReference type="AlphaFoldDB" id="A0A2I0TGL2"/>
<organism evidence="1 2">
    <name type="scientific">Limosa lapponica baueri</name>
    <dbReference type="NCBI Taxonomy" id="1758121"/>
    <lineage>
        <taxon>Eukaryota</taxon>
        <taxon>Metazoa</taxon>
        <taxon>Chordata</taxon>
        <taxon>Craniata</taxon>
        <taxon>Vertebrata</taxon>
        <taxon>Euteleostomi</taxon>
        <taxon>Archelosauria</taxon>
        <taxon>Archosauria</taxon>
        <taxon>Dinosauria</taxon>
        <taxon>Saurischia</taxon>
        <taxon>Theropoda</taxon>
        <taxon>Coelurosauria</taxon>
        <taxon>Aves</taxon>
        <taxon>Neognathae</taxon>
        <taxon>Neoaves</taxon>
        <taxon>Charadriiformes</taxon>
        <taxon>Scolopacidae</taxon>
        <taxon>Limosa</taxon>
    </lineage>
</organism>
<name>A0A2I0TGL2_LIMLA</name>
<keyword evidence="2" id="KW-1185">Reference proteome</keyword>
<accession>A0A2I0TGL2</accession>
<sequence length="120" mass="12677">MVTTLITVEIKASSVLWQAQAAASPADGLAWQNLRGAQGAGVVKWDASDVRSFGQSTLTVNWTAVFFVPQDGKIGLIPLRNIPGVPGVPNLFISPGELALVQPVKAMRNAVDSTIAQIRP</sequence>
<evidence type="ECO:0000313" key="1">
    <source>
        <dbReference type="EMBL" id="PKU32943.1"/>
    </source>
</evidence>
<reference evidence="2" key="1">
    <citation type="submission" date="2017-11" db="EMBL/GenBank/DDBJ databases">
        <authorList>
            <person name="Lima N.C."/>
            <person name="Parody-Merino A.M."/>
            <person name="Battley P.F."/>
            <person name="Fidler A.E."/>
            <person name="Prosdocimi F."/>
        </authorList>
    </citation>
    <scope>NUCLEOTIDE SEQUENCE [LARGE SCALE GENOMIC DNA]</scope>
</reference>
<protein>
    <submittedName>
        <fullName evidence="1">Uncharacterized protein</fullName>
    </submittedName>
</protein>
<gene>
    <name evidence="1" type="ORF">llap_16753</name>
</gene>
<dbReference type="EMBL" id="KZ510660">
    <property type="protein sequence ID" value="PKU32943.1"/>
    <property type="molecule type" value="Genomic_DNA"/>
</dbReference>
<proteinExistence type="predicted"/>
<reference evidence="2" key="2">
    <citation type="submission" date="2017-12" db="EMBL/GenBank/DDBJ databases">
        <title>Genome sequence of the Bar-tailed Godwit (Limosa lapponica baueri).</title>
        <authorList>
            <person name="Lima N.C.B."/>
            <person name="Parody-Merino A.M."/>
            <person name="Battley P.F."/>
            <person name="Fidler A.E."/>
            <person name="Prosdocimi F."/>
        </authorList>
    </citation>
    <scope>NUCLEOTIDE SEQUENCE [LARGE SCALE GENOMIC DNA]</scope>
</reference>
<dbReference type="Proteomes" id="UP000233556">
    <property type="component" value="Unassembled WGS sequence"/>
</dbReference>
<evidence type="ECO:0000313" key="2">
    <source>
        <dbReference type="Proteomes" id="UP000233556"/>
    </source>
</evidence>